<accession>A0ABR1SBL5</accession>
<dbReference type="Proteomes" id="UP001396898">
    <property type="component" value="Unassembled WGS sequence"/>
</dbReference>
<feature type="region of interest" description="Disordered" evidence="1">
    <location>
        <begin position="108"/>
        <end position="146"/>
    </location>
</feature>
<keyword evidence="3" id="KW-1185">Reference proteome</keyword>
<protein>
    <submittedName>
        <fullName evidence="2">Uncharacterized protein</fullName>
    </submittedName>
</protein>
<comment type="caution">
    <text evidence="2">The sequence shown here is derived from an EMBL/GenBank/DDBJ whole genome shotgun (WGS) entry which is preliminary data.</text>
</comment>
<evidence type="ECO:0000313" key="3">
    <source>
        <dbReference type="Proteomes" id="UP001396898"/>
    </source>
</evidence>
<evidence type="ECO:0000313" key="2">
    <source>
        <dbReference type="EMBL" id="KAK8029246.1"/>
    </source>
</evidence>
<feature type="region of interest" description="Disordered" evidence="1">
    <location>
        <begin position="1"/>
        <end position="21"/>
    </location>
</feature>
<proteinExistence type="predicted"/>
<evidence type="ECO:0000256" key="1">
    <source>
        <dbReference type="SAM" id="MobiDB-lite"/>
    </source>
</evidence>
<sequence>MVRSSPPAERGEIDEGSCGKLGPTAGKDAAKILCLVHITVIPIELRDGEQLASHSGGESLYSPAHGFILTRGAVETGGDGAVWEPLVAQLDASSTWSTVQIGGLEFAAAPPGRADGQDRKQGSGASVWRRNDELNELEGGKGVDES</sequence>
<dbReference type="EMBL" id="JAQQWI010000007">
    <property type="protein sequence ID" value="KAK8029246.1"/>
    <property type="molecule type" value="Genomic_DNA"/>
</dbReference>
<feature type="compositionally biased region" description="Basic and acidic residues" evidence="1">
    <location>
        <begin position="129"/>
        <end position="146"/>
    </location>
</feature>
<gene>
    <name evidence="2" type="ORF">PG991_006302</name>
</gene>
<organism evidence="2 3">
    <name type="scientific">Apiospora marii</name>
    <dbReference type="NCBI Taxonomy" id="335849"/>
    <lineage>
        <taxon>Eukaryota</taxon>
        <taxon>Fungi</taxon>
        <taxon>Dikarya</taxon>
        <taxon>Ascomycota</taxon>
        <taxon>Pezizomycotina</taxon>
        <taxon>Sordariomycetes</taxon>
        <taxon>Xylariomycetidae</taxon>
        <taxon>Amphisphaeriales</taxon>
        <taxon>Apiosporaceae</taxon>
        <taxon>Apiospora</taxon>
    </lineage>
</organism>
<name>A0ABR1SBL5_9PEZI</name>
<reference evidence="2 3" key="1">
    <citation type="submission" date="2023-01" db="EMBL/GenBank/DDBJ databases">
        <title>Analysis of 21 Apiospora genomes using comparative genomics revels a genus with tremendous synthesis potential of carbohydrate active enzymes and secondary metabolites.</title>
        <authorList>
            <person name="Sorensen T."/>
        </authorList>
    </citation>
    <scope>NUCLEOTIDE SEQUENCE [LARGE SCALE GENOMIC DNA]</scope>
    <source>
        <strain evidence="2 3">CBS 20057</strain>
    </source>
</reference>